<feature type="non-terminal residue" evidence="1">
    <location>
        <position position="1"/>
    </location>
</feature>
<dbReference type="Proteomes" id="UP000681722">
    <property type="component" value="Unassembled WGS sequence"/>
</dbReference>
<proteinExistence type="predicted"/>
<evidence type="ECO:0000313" key="2">
    <source>
        <dbReference type="EMBL" id="CAF4456569.1"/>
    </source>
</evidence>
<reference evidence="1" key="1">
    <citation type="submission" date="2021-02" db="EMBL/GenBank/DDBJ databases">
        <authorList>
            <person name="Nowell W R."/>
        </authorList>
    </citation>
    <scope>NUCLEOTIDE SEQUENCE</scope>
</reference>
<comment type="caution">
    <text evidence="1">The sequence shown here is derived from an EMBL/GenBank/DDBJ whole genome shotgun (WGS) entry which is preliminary data.</text>
</comment>
<accession>A0A815ZSU4</accession>
<name>A0A815ZSU4_9BILA</name>
<keyword evidence="3" id="KW-1185">Reference proteome</keyword>
<dbReference type="AlphaFoldDB" id="A0A815ZSU4"/>
<organism evidence="1 3">
    <name type="scientific">Didymodactylos carnosus</name>
    <dbReference type="NCBI Taxonomy" id="1234261"/>
    <lineage>
        <taxon>Eukaryota</taxon>
        <taxon>Metazoa</taxon>
        <taxon>Spiralia</taxon>
        <taxon>Gnathifera</taxon>
        <taxon>Rotifera</taxon>
        <taxon>Eurotatoria</taxon>
        <taxon>Bdelloidea</taxon>
        <taxon>Philodinida</taxon>
        <taxon>Philodinidae</taxon>
        <taxon>Didymodactylos</taxon>
    </lineage>
</organism>
<dbReference type="Proteomes" id="UP000663829">
    <property type="component" value="Unassembled WGS sequence"/>
</dbReference>
<dbReference type="EMBL" id="CAJNOQ010032747">
    <property type="protein sequence ID" value="CAF1586723.1"/>
    <property type="molecule type" value="Genomic_DNA"/>
</dbReference>
<evidence type="ECO:0000313" key="1">
    <source>
        <dbReference type="EMBL" id="CAF1586723.1"/>
    </source>
</evidence>
<evidence type="ECO:0000313" key="3">
    <source>
        <dbReference type="Proteomes" id="UP000663829"/>
    </source>
</evidence>
<protein>
    <submittedName>
        <fullName evidence="1">Uncharacterized protein</fullName>
    </submittedName>
</protein>
<sequence length="315" mass="35361">EFLNNFNSHISDGVHHLGGIYLRTISASTNTSSSIDELEKITTKCFNASLDVGFSKFNVGSSGALSYESFNDCGTHTANKIEKKQATIECRILSFGPPCTNPDIFAQLLSTNNSFWHLIDRSDFRSFLPVWELMNNHSDNYIQQAARKIKQAWLQQAANFSHIPIIQCEIDRVMLDTRNPTALSIRLPSHRLMSVKDSISFDTAVDTVEDILKSEIGSFDTDAANETQLLNKTISAFHIIFEANSAFGHNLLPALLTRETLKRFLTSIGLCDQVLKLQLTYSIITRIFNEQLLNQLQRENISLGDVTTKLLNQAK</sequence>
<gene>
    <name evidence="1" type="ORF">GPM918_LOCUS41465</name>
    <name evidence="2" type="ORF">SRO942_LOCUS42515</name>
</gene>
<dbReference type="EMBL" id="CAJOBC010098800">
    <property type="protein sequence ID" value="CAF4456569.1"/>
    <property type="molecule type" value="Genomic_DNA"/>
</dbReference>